<keyword evidence="1" id="KW-1133">Transmembrane helix</keyword>
<evidence type="ECO:0000256" key="1">
    <source>
        <dbReference type="SAM" id="Phobius"/>
    </source>
</evidence>
<comment type="caution">
    <text evidence="2">The sequence shown here is derived from an EMBL/GenBank/DDBJ whole genome shotgun (WGS) entry which is preliminary data.</text>
</comment>
<evidence type="ECO:0000313" key="3">
    <source>
        <dbReference type="Proteomes" id="UP001236663"/>
    </source>
</evidence>
<proteinExistence type="predicted"/>
<name>A0ABT8CE31_9BACT</name>
<evidence type="ECO:0008006" key="4">
    <source>
        <dbReference type="Google" id="ProtNLM"/>
    </source>
</evidence>
<dbReference type="EMBL" id="JAUFQS010000047">
    <property type="protein sequence ID" value="MDN3690681.1"/>
    <property type="molecule type" value="Genomic_DNA"/>
</dbReference>
<dbReference type="RefSeq" id="WP_205601993.1">
    <property type="nucleotide sequence ID" value="NZ_JAUFQS010000047.1"/>
</dbReference>
<evidence type="ECO:0000313" key="2">
    <source>
        <dbReference type="EMBL" id="MDN3690681.1"/>
    </source>
</evidence>
<sequence>MKRSPKFLKFSFFATLLSFIAGLQSYAQMQPGIPKPRGPVDLSDTSNLVIFIILPILVIIGYFFWRKAMKKRKEEEDNQQ</sequence>
<keyword evidence="1" id="KW-0812">Transmembrane</keyword>
<keyword evidence="1" id="KW-0472">Membrane</keyword>
<feature type="transmembrane region" description="Helical" evidence="1">
    <location>
        <begin position="45"/>
        <end position="65"/>
    </location>
</feature>
<gene>
    <name evidence="2" type="ORF">QWZ15_22865</name>
</gene>
<reference evidence="3" key="1">
    <citation type="journal article" date="2019" name="Int. J. Syst. Evol. Microbiol.">
        <title>The Global Catalogue of Microorganisms (GCM) 10K type strain sequencing project: providing services to taxonomists for standard genome sequencing and annotation.</title>
        <authorList>
            <consortium name="The Broad Institute Genomics Platform"/>
            <consortium name="The Broad Institute Genome Sequencing Center for Infectious Disease"/>
            <person name="Wu L."/>
            <person name="Ma J."/>
        </authorList>
    </citation>
    <scope>NUCLEOTIDE SEQUENCE [LARGE SCALE GENOMIC DNA]</scope>
    <source>
        <strain evidence="3">CECT 7706</strain>
    </source>
</reference>
<organism evidence="2 3">
    <name type="scientific">Cyclobacterium jeungdonense</name>
    <dbReference type="NCBI Taxonomy" id="708087"/>
    <lineage>
        <taxon>Bacteria</taxon>
        <taxon>Pseudomonadati</taxon>
        <taxon>Bacteroidota</taxon>
        <taxon>Cytophagia</taxon>
        <taxon>Cytophagales</taxon>
        <taxon>Cyclobacteriaceae</taxon>
        <taxon>Cyclobacterium</taxon>
    </lineage>
</organism>
<dbReference type="Proteomes" id="UP001236663">
    <property type="component" value="Unassembled WGS sequence"/>
</dbReference>
<protein>
    <recommendedName>
        <fullName evidence="4">Adenylosuccinate synthetase</fullName>
    </recommendedName>
</protein>
<keyword evidence="3" id="KW-1185">Reference proteome</keyword>
<accession>A0ABT8CE31</accession>